<evidence type="ECO:0000313" key="9">
    <source>
        <dbReference type="EMBL" id="HIU96549.1"/>
    </source>
</evidence>
<evidence type="ECO:0000259" key="8">
    <source>
        <dbReference type="PROSITE" id="PS00745"/>
    </source>
</evidence>
<reference evidence="9" key="1">
    <citation type="submission" date="2020-10" db="EMBL/GenBank/DDBJ databases">
        <authorList>
            <person name="Gilroy R."/>
        </authorList>
    </citation>
    <scope>NUCLEOTIDE SEQUENCE</scope>
    <source>
        <strain evidence="9">ChiSjej4B22-8349</strain>
    </source>
</reference>
<keyword evidence="6" id="KW-0963">Cytoplasm</keyword>
<dbReference type="PANTHER" id="PTHR43116:SF3">
    <property type="entry name" value="CLASS I PEPTIDE CHAIN RELEASE FACTOR"/>
    <property type="match status" value="1"/>
</dbReference>
<dbReference type="NCBIfam" id="TIGR00020">
    <property type="entry name" value="prfB"/>
    <property type="match status" value="1"/>
</dbReference>
<feature type="domain" description="Prokaryotic-type class I peptide chain release factors" evidence="8">
    <location>
        <begin position="245"/>
        <end position="261"/>
    </location>
</feature>
<evidence type="ECO:0000313" key="10">
    <source>
        <dbReference type="Proteomes" id="UP000824130"/>
    </source>
</evidence>
<evidence type="ECO:0000256" key="6">
    <source>
        <dbReference type="HAMAP-Rule" id="MF_00094"/>
    </source>
</evidence>
<dbReference type="Gene3D" id="1.20.58.410">
    <property type="entry name" value="Release factor"/>
    <property type="match status" value="1"/>
</dbReference>
<dbReference type="SMART" id="SM00937">
    <property type="entry name" value="PCRF"/>
    <property type="match status" value="1"/>
</dbReference>
<reference evidence="9" key="2">
    <citation type="journal article" date="2021" name="PeerJ">
        <title>Extensive microbial diversity within the chicken gut microbiome revealed by metagenomics and culture.</title>
        <authorList>
            <person name="Gilroy R."/>
            <person name="Ravi A."/>
            <person name="Getino M."/>
            <person name="Pursley I."/>
            <person name="Horton D.L."/>
            <person name="Alikhan N.F."/>
            <person name="Baker D."/>
            <person name="Gharbi K."/>
            <person name="Hall N."/>
            <person name="Watson M."/>
            <person name="Adriaenssens E.M."/>
            <person name="Foster-Nyarko E."/>
            <person name="Jarju S."/>
            <person name="Secka A."/>
            <person name="Antonio M."/>
            <person name="Oren A."/>
            <person name="Chaudhuri R.R."/>
            <person name="La Ragione R."/>
            <person name="Hildebrand F."/>
            <person name="Pallen M.J."/>
        </authorList>
    </citation>
    <scope>NUCLEOTIDE SEQUENCE</scope>
    <source>
        <strain evidence="9">ChiSjej4B22-8349</strain>
    </source>
</reference>
<keyword evidence="7" id="KW-0175">Coiled coil</keyword>
<dbReference type="InterPro" id="IPR005139">
    <property type="entry name" value="PCRF"/>
</dbReference>
<gene>
    <name evidence="6 9" type="primary">prfB</name>
    <name evidence="9" type="ORF">IAD25_07595</name>
</gene>
<evidence type="ECO:0000256" key="3">
    <source>
        <dbReference type="ARBA" id="ARBA00019192"/>
    </source>
</evidence>
<feature type="modified residue" description="N5-methylglutamine" evidence="6">
    <location>
        <position position="252"/>
    </location>
</feature>
<accession>A0A9D1SVB7</accession>
<name>A0A9D1SVB7_9FIRM</name>
<keyword evidence="4 6" id="KW-0488">Methylation</keyword>
<comment type="PTM">
    <text evidence="6">Methylated by PrmC. Methylation increases the termination efficiency of RF2.</text>
</comment>
<dbReference type="SUPFAM" id="SSF75620">
    <property type="entry name" value="Release factor"/>
    <property type="match status" value="1"/>
</dbReference>
<keyword evidence="5 6" id="KW-0648">Protein biosynthesis</keyword>
<sequence>MVQLDQIKGQMPELKTMLQEAGESLDPAGLKVRLEEIDKKVNENGFWDDPEAAQKVMKEKKSIEDKLSELDALEGQMEDLEVMIEMADEEQDEAFADEAEEAFGKLSAALEDLRLRTLLNGKYDKNNAIISVHAGSGGTDAQDWAEMLFRMYTRWCEKKGYKAKLIDMQDDTEGGIKSATLLVEGEYAYGYLKNEKGVHRIVRISPFDSSGRRHTSFASLDVIPEIDDDVEVEINSEDLRIDTFRSSGAGGQHVNKTDSAIRITHIPTNIVVTCQNERSQHQNRETAMKLLMSKLIELKEQEKKESLDELKGDYSQITWGSQIRSYVFHPYTMVKDHRTGAEVGNVEAVMDGDIDYFINEKLKQKE</sequence>
<comment type="caution">
    <text evidence="9">The sequence shown here is derived from an EMBL/GenBank/DDBJ whole genome shotgun (WGS) entry which is preliminary data.</text>
</comment>
<dbReference type="PANTHER" id="PTHR43116">
    <property type="entry name" value="PEPTIDE CHAIN RELEASE FACTOR 2"/>
    <property type="match status" value="1"/>
</dbReference>
<evidence type="ECO:0000256" key="7">
    <source>
        <dbReference type="SAM" id="Coils"/>
    </source>
</evidence>
<dbReference type="Gene3D" id="3.30.70.1660">
    <property type="match status" value="1"/>
</dbReference>
<evidence type="ECO:0000256" key="5">
    <source>
        <dbReference type="ARBA" id="ARBA00022917"/>
    </source>
</evidence>
<dbReference type="EMBL" id="DVOB01000161">
    <property type="protein sequence ID" value="HIU96549.1"/>
    <property type="molecule type" value="Genomic_DNA"/>
</dbReference>
<dbReference type="Proteomes" id="UP000824130">
    <property type="component" value="Unassembled WGS sequence"/>
</dbReference>
<dbReference type="FunFam" id="3.30.160.20:FF:000010">
    <property type="entry name" value="Peptide chain release factor 2"/>
    <property type="match status" value="1"/>
</dbReference>
<dbReference type="GO" id="GO:0016149">
    <property type="term" value="F:translation release factor activity, codon specific"/>
    <property type="evidence" value="ECO:0007669"/>
    <property type="project" value="UniProtKB-UniRule"/>
</dbReference>
<comment type="function">
    <text evidence="1 6">Peptide chain release factor 2 directs the termination of translation in response to the peptide chain termination codons UGA and UAA.</text>
</comment>
<dbReference type="PROSITE" id="PS00745">
    <property type="entry name" value="RF_PROK_I"/>
    <property type="match status" value="1"/>
</dbReference>
<organism evidence="9 10">
    <name type="scientific">Candidatus Allocopromorpha excrementipullorum</name>
    <dbReference type="NCBI Taxonomy" id="2840743"/>
    <lineage>
        <taxon>Bacteria</taxon>
        <taxon>Bacillati</taxon>
        <taxon>Bacillota</taxon>
        <taxon>Clostridia</taxon>
        <taxon>Eubacteriales</taxon>
        <taxon>Eubacteriaceae</taxon>
        <taxon>Eubacteriaceae incertae sedis</taxon>
        <taxon>Candidatus Allocopromorpha</taxon>
    </lineage>
</organism>
<evidence type="ECO:0000256" key="4">
    <source>
        <dbReference type="ARBA" id="ARBA00022481"/>
    </source>
</evidence>
<evidence type="ECO:0000256" key="2">
    <source>
        <dbReference type="ARBA" id="ARBA00010835"/>
    </source>
</evidence>
<dbReference type="InterPro" id="IPR045853">
    <property type="entry name" value="Pep_chain_release_fac_I_sf"/>
</dbReference>
<evidence type="ECO:0000256" key="1">
    <source>
        <dbReference type="ARBA" id="ARBA00002613"/>
    </source>
</evidence>
<proteinExistence type="inferred from homology"/>
<protein>
    <recommendedName>
        <fullName evidence="3 6">Peptide chain release factor 2</fullName>
        <shortName evidence="6">RF-2</shortName>
    </recommendedName>
</protein>
<dbReference type="InterPro" id="IPR000352">
    <property type="entry name" value="Pep_chain_release_fac_I"/>
</dbReference>
<dbReference type="HAMAP" id="MF_00094">
    <property type="entry name" value="Rel_fac_2"/>
    <property type="match status" value="1"/>
</dbReference>
<feature type="coiled-coil region" evidence="7">
    <location>
        <begin position="53"/>
        <end position="116"/>
    </location>
</feature>
<comment type="subcellular location">
    <subcellularLocation>
        <location evidence="6">Cytoplasm</location>
    </subcellularLocation>
</comment>
<dbReference type="GO" id="GO:0005737">
    <property type="term" value="C:cytoplasm"/>
    <property type="evidence" value="ECO:0007669"/>
    <property type="project" value="UniProtKB-SubCell"/>
</dbReference>
<dbReference type="Pfam" id="PF00472">
    <property type="entry name" value="RF-1"/>
    <property type="match status" value="1"/>
</dbReference>
<dbReference type="InterPro" id="IPR004374">
    <property type="entry name" value="PrfB"/>
</dbReference>
<dbReference type="Gene3D" id="3.30.160.20">
    <property type="match status" value="1"/>
</dbReference>
<comment type="similarity">
    <text evidence="2 6">Belongs to the prokaryotic/mitochondrial release factor family.</text>
</comment>
<dbReference type="AlphaFoldDB" id="A0A9D1SVB7"/>
<dbReference type="Pfam" id="PF03462">
    <property type="entry name" value="PCRF"/>
    <property type="match status" value="1"/>
</dbReference>